<dbReference type="EMBL" id="VDEP01000236">
    <property type="protein sequence ID" value="KAA1122429.1"/>
    <property type="molecule type" value="Genomic_DNA"/>
</dbReference>
<reference evidence="1 2" key="1">
    <citation type="submission" date="2019-05" db="EMBL/GenBank/DDBJ databases">
        <title>Emergence of the Ug99 lineage of the wheat stem rust pathogen through somatic hybridization.</title>
        <authorList>
            <person name="Li F."/>
            <person name="Upadhyaya N.M."/>
            <person name="Sperschneider J."/>
            <person name="Matny O."/>
            <person name="Nguyen-Phuc H."/>
            <person name="Mago R."/>
            <person name="Raley C."/>
            <person name="Miller M.E."/>
            <person name="Silverstein K.A.T."/>
            <person name="Henningsen E."/>
            <person name="Hirsch C.D."/>
            <person name="Visser B."/>
            <person name="Pretorius Z.A."/>
            <person name="Steffenson B.J."/>
            <person name="Schwessinger B."/>
            <person name="Dodds P.N."/>
            <person name="Figueroa M."/>
        </authorList>
    </citation>
    <scope>NUCLEOTIDE SEQUENCE [LARGE SCALE GENOMIC DNA]</scope>
    <source>
        <strain evidence="1 2">Ug99</strain>
    </source>
</reference>
<sequence length="71" mass="7733">MALRFQAVMACRFRKLAESPNRTSAQRNSLATTGALYHLISTASTGQGQPNEPWHLVKSKKSFVIAVEAAS</sequence>
<name>A0A5B0RAS0_PUCGR</name>
<proteinExistence type="predicted"/>
<protein>
    <submittedName>
        <fullName evidence="1">Uncharacterized protein</fullName>
    </submittedName>
</protein>
<organism evidence="1 2">
    <name type="scientific">Puccinia graminis f. sp. tritici</name>
    <dbReference type="NCBI Taxonomy" id="56615"/>
    <lineage>
        <taxon>Eukaryota</taxon>
        <taxon>Fungi</taxon>
        <taxon>Dikarya</taxon>
        <taxon>Basidiomycota</taxon>
        <taxon>Pucciniomycotina</taxon>
        <taxon>Pucciniomycetes</taxon>
        <taxon>Pucciniales</taxon>
        <taxon>Pucciniaceae</taxon>
        <taxon>Puccinia</taxon>
    </lineage>
</organism>
<comment type="caution">
    <text evidence="1">The sequence shown here is derived from an EMBL/GenBank/DDBJ whole genome shotgun (WGS) entry which is preliminary data.</text>
</comment>
<gene>
    <name evidence="1" type="ORF">PGTUg99_037565</name>
</gene>
<evidence type="ECO:0000313" key="1">
    <source>
        <dbReference type="EMBL" id="KAA1122429.1"/>
    </source>
</evidence>
<dbReference type="Proteomes" id="UP000325313">
    <property type="component" value="Unassembled WGS sequence"/>
</dbReference>
<dbReference type="AlphaFoldDB" id="A0A5B0RAS0"/>
<accession>A0A5B0RAS0</accession>
<evidence type="ECO:0000313" key="2">
    <source>
        <dbReference type="Proteomes" id="UP000325313"/>
    </source>
</evidence>